<dbReference type="GO" id="GO:0005737">
    <property type="term" value="C:cytoplasm"/>
    <property type="evidence" value="ECO:0007669"/>
    <property type="project" value="UniProtKB-SubCell"/>
</dbReference>
<reference evidence="10" key="1">
    <citation type="submission" date="2023-03" db="EMBL/GenBank/DDBJ databases">
        <authorList>
            <person name="Steffen K."/>
            <person name="Cardenas P."/>
        </authorList>
    </citation>
    <scope>NUCLEOTIDE SEQUENCE</scope>
</reference>
<dbReference type="InterPro" id="IPR008974">
    <property type="entry name" value="TRAF-like"/>
</dbReference>
<accession>A0AA35T7Z9</accession>
<feature type="domain" description="TRAF-type" evidence="9">
    <location>
        <begin position="106"/>
        <end position="182"/>
    </location>
</feature>
<sequence>MASNADTNSFEYDFVERPSEEFFCPVTFQLLLDPVQTNSCCGNHLSRAAAQKLEAEGKPCPICKAAPLKTTDDRFFRKKVRQLKVQCSNKSGGCEWVGELGELDNHLKQGSVEGQCDFVDVECLLECGERYKRRNLKKHQSQFEIERRFLQHHLQEECPLEKIPCKFSFGGCQAKVERKSMKTHLDNSKDEHIEMTVSECKNLRAELADLKLAFTKIAPKPVFNQPSDIIMTGFERKLKGNTWWFSPGFYTHIGGYKMRLKIYANGSKGTHVSVFVYMMKGEFDSHLKWPLKGEITVELVNQKEGGEKYEGALANHTDPDERDKAFQRVTGGEANAAGWGLDEFISHSDLYNPEEGKEYLVNDTLIFRVTNVEVTSV</sequence>
<keyword evidence="2" id="KW-0963">Cytoplasm</keyword>
<dbReference type="EMBL" id="CASHTH010003306">
    <property type="protein sequence ID" value="CAI8043138.1"/>
    <property type="molecule type" value="Genomic_DNA"/>
</dbReference>
<proteinExistence type="predicted"/>
<evidence type="ECO:0000259" key="9">
    <source>
        <dbReference type="PROSITE" id="PS50145"/>
    </source>
</evidence>
<dbReference type="Gene3D" id="3.30.40.10">
    <property type="entry name" value="Zinc/RING finger domain, C3HC4 (zinc finger)"/>
    <property type="match status" value="2"/>
</dbReference>
<feature type="domain" description="MATH" evidence="8">
    <location>
        <begin position="224"/>
        <end position="371"/>
    </location>
</feature>
<feature type="zinc finger region" description="TRAF-type" evidence="7">
    <location>
        <begin position="106"/>
        <end position="182"/>
    </location>
</feature>
<dbReference type="PROSITE" id="PS50145">
    <property type="entry name" value="ZF_TRAF"/>
    <property type="match status" value="1"/>
</dbReference>
<dbReference type="SUPFAM" id="SSF57850">
    <property type="entry name" value="RING/U-box"/>
    <property type="match status" value="1"/>
</dbReference>
<comment type="caution">
    <text evidence="10">The sequence shown here is derived from an EMBL/GenBank/DDBJ whole genome shotgun (WGS) entry which is preliminary data.</text>
</comment>
<dbReference type="SUPFAM" id="SSF49599">
    <property type="entry name" value="TRAF domain-like"/>
    <property type="match status" value="2"/>
</dbReference>
<dbReference type="InterPro" id="IPR049342">
    <property type="entry name" value="TRAF1-6_MATH_dom"/>
</dbReference>
<dbReference type="InterPro" id="IPR001293">
    <property type="entry name" value="Znf_TRAF"/>
</dbReference>
<evidence type="ECO:0000256" key="4">
    <source>
        <dbReference type="ARBA" id="ARBA00022737"/>
    </source>
</evidence>
<dbReference type="Pfam" id="PF21355">
    <property type="entry name" value="TRAF-mep_MATH"/>
    <property type="match status" value="1"/>
</dbReference>
<organism evidence="10 11">
    <name type="scientific">Geodia barretti</name>
    <name type="common">Barrett's horny sponge</name>
    <dbReference type="NCBI Taxonomy" id="519541"/>
    <lineage>
        <taxon>Eukaryota</taxon>
        <taxon>Metazoa</taxon>
        <taxon>Porifera</taxon>
        <taxon>Demospongiae</taxon>
        <taxon>Heteroscleromorpha</taxon>
        <taxon>Tetractinellida</taxon>
        <taxon>Astrophorina</taxon>
        <taxon>Geodiidae</taxon>
        <taxon>Geodia</taxon>
    </lineage>
</organism>
<dbReference type="SMART" id="SM00061">
    <property type="entry name" value="MATH"/>
    <property type="match status" value="1"/>
</dbReference>
<dbReference type="InterPro" id="IPR002083">
    <property type="entry name" value="MATH/TRAF_dom"/>
</dbReference>
<dbReference type="Proteomes" id="UP001174909">
    <property type="component" value="Unassembled WGS sequence"/>
</dbReference>
<evidence type="ECO:0000313" key="11">
    <source>
        <dbReference type="Proteomes" id="UP001174909"/>
    </source>
</evidence>
<keyword evidence="11" id="KW-1185">Reference proteome</keyword>
<dbReference type="Pfam" id="PF02176">
    <property type="entry name" value="zf-TRAF"/>
    <property type="match status" value="1"/>
</dbReference>
<evidence type="ECO:0000256" key="5">
    <source>
        <dbReference type="ARBA" id="ARBA00022771"/>
    </source>
</evidence>
<dbReference type="GO" id="GO:0008270">
    <property type="term" value="F:zinc ion binding"/>
    <property type="evidence" value="ECO:0007669"/>
    <property type="project" value="UniProtKB-KW"/>
</dbReference>
<evidence type="ECO:0000256" key="7">
    <source>
        <dbReference type="PROSITE-ProRule" id="PRU00207"/>
    </source>
</evidence>
<protein>
    <submittedName>
        <fullName evidence="10">TNF receptor-associated factor 4</fullName>
    </submittedName>
</protein>
<dbReference type="PROSITE" id="PS50144">
    <property type="entry name" value="MATH"/>
    <property type="match status" value="1"/>
</dbReference>
<keyword evidence="3 7" id="KW-0479">Metal-binding</keyword>
<name>A0AA35T7Z9_GEOBA</name>
<evidence type="ECO:0000256" key="1">
    <source>
        <dbReference type="ARBA" id="ARBA00004496"/>
    </source>
</evidence>
<dbReference type="Gene3D" id="2.60.210.10">
    <property type="entry name" value="Apoptosis, Tumor Necrosis Factor Receptor Associated Protein 2, Chain A"/>
    <property type="match status" value="1"/>
</dbReference>
<keyword evidence="10" id="KW-0675">Receptor</keyword>
<dbReference type="AlphaFoldDB" id="A0AA35T7Z9"/>
<comment type="subcellular location">
    <subcellularLocation>
        <location evidence="1">Cytoplasm</location>
    </subcellularLocation>
</comment>
<keyword evidence="4" id="KW-0677">Repeat</keyword>
<evidence type="ECO:0000256" key="6">
    <source>
        <dbReference type="ARBA" id="ARBA00022833"/>
    </source>
</evidence>
<evidence type="ECO:0000259" key="8">
    <source>
        <dbReference type="PROSITE" id="PS50144"/>
    </source>
</evidence>
<gene>
    <name evidence="10" type="ORF">GBAR_LOCUS23935</name>
</gene>
<dbReference type="PANTHER" id="PTHR10131:SF94">
    <property type="entry name" value="TNF RECEPTOR-ASSOCIATED FACTOR 4"/>
    <property type="match status" value="1"/>
</dbReference>
<evidence type="ECO:0000256" key="2">
    <source>
        <dbReference type="ARBA" id="ARBA00022490"/>
    </source>
</evidence>
<evidence type="ECO:0000256" key="3">
    <source>
        <dbReference type="ARBA" id="ARBA00022723"/>
    </source>
</evidence>
<keyword evidence="6 7" id="KW-0862">Zinc</keyword>
<evidence type="ECO:0000313" key="10">
    <source>
        <dbReference type="EMBL" id="CAI8043138.1"/>
    </source>
</evidence>
<dbReference type="InterPro" id="IPR013083">
    <property type="entry name" value="Znf_RING/FYVE/PHD"/>
</dbReference>
<keyword evidence="5 7" id="KW-0863">Zinc-finger</keyword>
<dbReference type="PANTHER" id="PTHR10131">
    <property type="entry name" value="TNF RECEPTOR ASSOCIATED FACTOR"/>
    <property type="match status" value="1"/>
</dbReference>